<gene>
    <name evidence="1" type="ORF">LTS18_003046</name>
</gene>
<protein>
    <submittedName>
        <fullName evidence="1">Uncharacterized protein</fullName>
    </submittedName>
</protein>
<sequence>MVLADGVGKPEDIDTLFRYCSQAKGAPCELMDNVGLQIVCNIEEHYIQERGNIPRYPVDFIRKEYIEKSNTGTNMGKGLYDHTAKKASDGEQGESLRSRIIGAWELVEYSAHADIDPSGKIYPMGRDCQGIIMYTLDGYMSAQLQTPGQPHFAQNDLSGGTEEELAEAGKNYLAYTGPFYVDESGEAPILRHHITDCSFPNWPGNTQRRMVKILEENGDKCLILAPDSSIDIGREKRIPVLKWRRLPDNQALSE</sequence>
<reference evidence="1" key="1">
    <citation type="submission" date="2024-09" db="EMBL/GenBank/DDBJ databases">
        <title>Black Yeasts Isolated from many extreme environments.</title>
        <authorList>
            <person name="Coleine C."/>
            <person name="Stajich J.E."/>
            <person name="Selbmann L."/>
        </authorList>
    </citation>
    <scope>NUCLEOTIDE SEQUENCE</scope>
    <source>
        <strain evidence="1">CCFEE 5737</strain>
    </source>
</reference>
<dbReference type="Proteomes" id="UP001186974">
    <property type="component" value="Unassembled WGS sequence"/>
</dbReference>
<accession>A0ACC3DC37</accession>
<proteinExistence type="predicted"/>
<organism evidence="1 2">
    <name type="scientific">Coniosporium uncinatum</name>
    <dbReference type="NCBI Taxonomy" id="93489"/>
    <lineage>
        <taxon>Eukaryota</taxon>
        <taxon>Fungi</taxon>
        <taxon>Dikarya</taxon>
        <taxon>Ascomycota</taxon>
        <taxon>Pezizomycotina</taxon>
        <taxon>Dothideomycetes</taxon>
        <taxon>Dothideomycetes incertae sedis</taxon>
        <taxon>Coniosporium</taxon>
    </lineage>
</organism>
<name>A0ACC3DC37_9PEZI</name>
<dbReference type="EMBL" id="JAWDJW010006406">
    <property type="protein sequence ID" value="KAK3064883.1"/>
    <property type="molecule type" value="Genomic_DNA"/>
</dbReference>
<keyword evidence="2" id="KW-1185">Reference proteome</keyword>
<evidence type="ECO:0000313" key="2">
    <source>
        <dbReference type="Proteomes" id="UP001186974"/>
    </source>
</evidence>
<evidence type="ECO:0000313" key="1">
    <source>
        <dbReference type="EMBL" id="KAK3064883.1"/>
    </source>
</evidence>
<comment type="caution">
    <text evidence="1">The sequence shown here is derived from an EMBL/GenBank/DDBJ whole genome shotgun (WGS) entry which is preliminary data.</text>
</comment>